<proteinExistence type="inferred from homology"/>
<keyword evidence="2" id="KW-1133">Transmembrane helix</keyword>
<comment type="caution">
    <text evidence="4">The sequence shown here is derived from an EMBL/GenBank/DDBJ whole genome shotgun (WGS) entry which is preliminary data.</text>
</comment>
<organism evidence="4 5">
    <name type="scientific">Halalkalibacter nanhaiisediminis</name>
    <dbReference type="NCBI Taxonomy" id="688079"/>
    <lineage>
        <taxon>Bacteria</taxon>
        <taxon>Bacillati</taxon>
        <taxon>Bacillota</taxon>
        <taxon>Bacilli</taxon>
        <taxon>Bacillales</taxon>
        <taxon>Bacillaceae</taxon>
        <taxon>Halalkalibacter</taxon>
    </lineage>
</organism>
<dbReference type="GO" id="GO:0005886">
    <property type="term" value="C:plasma membrane"/>
    <property type="evidence" value="ECO:0007669"/>
    <property type="project" value="TreeGrafter"/>
</dbReference>
<dbReference type="PANTHER" id="PTHR42709">
    <property type="entry name" value="ALKALINE PHOSPHATASE LIKE PROTEIN"/>
    <property type="match status" value="1"/>
</dbReference>
<dbReference type="EMBL" id="VLKZ01000002">
    <property type="protein sequence ID" value="TWI59211.1"/>
    <property type="molecule type" value="Genomic_DNA"/>
</dbReference>
<feature type="transmembrane region" description="Helical" evidence="2">
    <location>
        <begin position="15"/>
        <end position="33"/>
    </location>
</feature>
<dbReference type="Proteomes" id="UP000315711">
    <property type="component" value="Unassembled WGS sequence"/>
</dbReference>
<evidence type="ECO:0000256" key="2">
    <source>
        <dbReference type="SAM" id="Phobius"/>
    </source>
</evidence>
<protein>
    <submittedName>
        <fullName evidence="4">Membrane protein DedA with SNARE-associated domain</fullName>
    </submittedName>
</protein>
<keyword evidence="2" id="KW-0472">Membrane</keyword>
<dbReference type="InterPro" id="IPR051311">
    <property type="entry name" value="DedA_domain"/>
</dbReference>
<feature type="transmembrane region" description="Helical" evidence="2">
    <location>
        <begin position="53"/>
        <end position="77"/>
    </location>
</feature>
<feature type="domain" description="VTT" evidence="3">
    <location>
        <begin position="32"/>
        <end position="157"/>
    </location>
</feature>
<keyword evidence="5" id="KW-1185">Reference proteome</keyword>
<evidence type="ECO:0000256" key="1">
    <source>
        <dbReference type="ARBA" id="ARBA00010792"/>
    </source>
</evidence>
<comment type="similarity">
    <text evidence="1">Belongs to the DedA family.</text>
</comment>
<gene>
    <name evidence="4" type="ORF">IQ10_00924</name>
</gene>
<evidence type="ECO:0000259" key="3">
    <source>
        <dbReference type="Pfam" id="PF09335"/>
    </source>
</evidence>
<feature type="transmembrane region" description="Helical" evidence="2">
    <location>
        <begin position="170"/>
        <end position="191"/>
    </location>
</feature>
<evidence type="ECO:0000313" key="5">
    <source>
        <dbReference type="Proteomes" id="UP000315711"/>
    </source>
</evidence>
<reference evidence="4 5" key="1">
    <citation type="journal article" date="2015" name="Stand. Genomic Sci.">
        <title>Genomic Encyclopedia of Bacterial and Archaeal Type Strains, Phase III: the genomes of soil and plant-associated and newly described type strains.</title>
        <authorList>
            <person name="Whitman W.B."/>
            <person name="Woyke T."/>
            <person name="Klenk H.P."/>
            <person name="Zhou Y."/>
            <person name="Lilburn T.G."/>
            <person name="Beck B.J."/>
            <person name="De Vos P."/>
            <person name="Vandamme P."/>
            <person name="Eisen J.A."/>
            <person name="Garrity G."/>
            <person name="Hugenholtz P."/>
            <person name="Kyrpides N.C."/>
        </authorList>
    </citation>
    <scope>NUCLEOTIDE SEQUENCE [LARGE SCALE GENOMIC DNA]</scope>
    <source>
        <strain evidence="4 5">CGMCC 1.10116</strain>
    </source>
</reference>
<sequence length="203" mass="23575">MDDLMFFVDIIRQHGYIALFLITAVGLFIFPVPNEVLLMSVGLLATTKYLDPIPTFFILFSSILCHGTILYVIGSVVSKRKGLSTKKKSSIWHTRAEKGKELLDKYGLKAVSFSYFFPFIRHAVPFSIGISKVPFHLFVLVGFSSAFVWMSIYFFIGFYYGRTINDWESFVIQIIYTLIVVASIIVIFQLWKRRRQKQKRYEH</sequence>
<feature type="transmembrane region" description="Helical" evidence="2">
    <location>
        <begin position="137"/>
        <end position="158"/>
    </location>
</feature>
<dbReference type="Pfam" id="PF09335">
    <property type="entry name" value="VTT_dom"/>
    <property type="match status" value="1"/>
</dbReference>
<dbReference type="PANTHER" id="PTHR42709:SF9">
    <property type="entry name" value="ALKALINE PHOSPHATASE LIKE PROTEIN"/>
    <property type="match status" value="1"/>
</dbReference>
<keyword evidence="2" id="KW-0812">Transmembrane</keyword>
<accession>A0A562QR34</accession>
<evidence type="ECO:0000313" key="4">
    <source>
        <dbReference type="EMBL" id="TWI59211.1"/>
    </source>
</evidence>
<dbReference type="InterPro" id="IPR032816">
    <property type="entry name" value="VTT_dom"/>
</dbReference>
<dbReference type="RefSeq" id="WP_242009740.1">
    <property type="nucleotide sequence ID" value="NZ_VLKZ01000002.1"/>
</dbReference>
<name>A0A562QR34_9BACI</name>
<dbReference type="AlphaFoldDB" id="A0A562QR34"/>